<dbReference type="SUPFAM" id="SSF52540">
    <property type="entry name" value="P-loop containing nucleoside triphosphate hydrolases"/>
    <property type="match status" value="1"/>
</dbReference>
<protein>
    <submittedName>
        <fullName evidence="2">Uncharacterized protein</fullName>
    </submittedName>
</protein>
<accession>A0A482T647</accession>
<evidence type="ECO:0000313" key="3">
    <source>
        <dbReference type="Proteomes" id="UP000294028"/>
    </source>
</evidence>
<reference evidence="2 3" key="1">
    <citation type="submission" date="2018-12" db="EMBL/GenBank/DDBJ databases">
        <title>Genome analysis provides insights into bioremediation potentialities of Halogeometricum borinquense strain N11.</title>
        <authorList>
            <person name="Najjari A."/>
            <person name="Youssef N."/>
            <person name="Fhoula I."/>
            <person name="Ben Dhia O."/>
            <person name="Mahjoubi M."/>
            <person name="Ouzari H.I."/>
            <person name="Cherif A."/>
        </authorList>
    </citation>
    <scope>NUCLEOTIDE SEQUENCE [LARGE SCALE GENOMIC DNA]</scope>
    <source>
        <strain evidence="2 3">N11</strain>
    </source>
</reference>
<evidence type="ECO:0000313" key="2">
    <source>
        <dbReference type="EMBL" id="RYJ08357.1"/>
    </source>
</evidence>
<dbReference type="RefSeq" id="WP_129786243.1">
    <property type="nucleotide sequence ID" value="NZ_RZHH01000003.1"/>
</dbReference>
<proteinExistence type="predicted"/>
<dbReference type="EMBL" id="RZHH01000003">
    <property type="protein sequence ID" value="RYJ08357.1"/>
    <property type="molecule type" value="Genomic_DNA"/>
</dbReference>
<evidence type="ECO:0000256" key="1">
    <source>
        <dbReference type="SAM" id="Coils"/>
    </source>
</evidence>
<dbReference type="Proteomes" id="UP000294028">
    <property type="component" value="Unassembled WGS sequence"/>
</dbReference>
<keyword evidence="1" id="KW-0175">Coiled coil</keyword>
<dbReference type="InterPro" id="IPR027417">
    <property type="entry name" value="P-loop_NTPase"/>
</dbReference>
<name>A0A482T647_9EURY</name>
<feature type="coiled-coil region" evidence="1">
    <location>
        <begin position="310"/>
        <end position="344"/>
    </location>
</feature>
<gene>
    <name evidence="2" type="ORF">ELS19_17550</name>
</gene>
<sequence length="1438" mass="164241">MELRLTPPKIPDIVGELQSQNLLAIGGPKVGKTHHWSKLDDTKVISRLDEVLDDISESKIVVDDFYNVYREYQSSSNAEACAQFHQIINKEEGVCFSTRPYDIEYLLTNTSLSEELFDDCKMCFLEYYEADTLVECSKIDNAVDEKYIKDNLDRLHYTYNFSTLDLPKYQTYLPYLLIEFAKLEGDSAVFWSGLSDTAKEKISYTSFSGLTNAIKKKIPENTAREVLEKANLLDAGLAVGAINIGATYLAIPIVLRSLLTDDTQENIQDEFGDLLSRNVLPHTQAKIEENADIPPRQLESLSQIADPIFIDSLESTIEDHEIYIQEIRSELKDFEDQFKKFREANESINTGLRPISRFISDQFERAIGDTYDLISNEKQRKKDVFQEELGWESEKSTNKLDALDDLFLHSDELEQVLNKCPELDVVVVTGPMGVGKTRFLYEMSVELENRGYTTGACNLQAKNFIKPRAESLSSDSENVALFYQFNGWENHATGEFRELFAQEIESEYDLLVIECGQSQFTEFSKAWKQTSQTGNDHLATKVKPDKIVTLSSSNVDQLIRVLDIEDDSVIQTIVDESGGNPLVAFEASVLWHSSSDPEISGIGKRGVIRRRLRQVIEHFESQTSHSVSPSEIMKSLAVVRQVSDIDELLEIAGIVQKGAARDLIRGSMNGYVNQSGGQIELKPTLYAQILFWDIWFESSVTGDLHLQSKRNDYLDRISGSYPQGFIGCAENLGVIWQEPLQRETTGGEVADVIIKSALEILDRAQNDKYFPDCLLALASSGITLRRENLESIEPLKWANDNISDENISSSGPKLQWAFVQLATNFVIDNSNNEFRQLLEMGEQTIAGISDNTPNKESKYLIPYFAQVSAFIVNDFEPDEASVYLDIIEEKAKEVAKEVEVRQHDRLLWNFYSLIIWPFAMSGQQPQEVTAWVKDIEKRAQNCQIKIEKRGTFVLRVFAGTIGRLGPEEPNRLEQWVRFLENRASKIDCERGLISDHELSLIREFYSIVIGVLSEYYRPSKMETWVDFALERLAQLIESSTSEMNKPVLRLTRQEMEYVLLFTDTFVERSTKEGPGDWFEFILEKSKEVMGTNDFSDRFYQEVLIFTLARIAEKRLDTEIDQWREEYLVRFSEYNSEPKSEIRAKALGQSLSAIAQFSEPDEVDDWVDAYFSGMVPEGDEYTDQIDNFCAIAFYEMLYTVDSESFRPWANRLSDVYIRKKPHPDSAPASRTDVAIYNFYPDALSRCMGNLPFNDQISSKVSIIFELAKNQPGATHTLMYGFSILLTIDRTSCDSDSQEWMDYIVSKGRNELQPEKFGRSLHILLRGLSRGLWSNLGDEQLETWAIKLLSYENLYHDILGFFDDRMNAEKGSVHLVKYTLRFVRFGQQSEYPGVIYRELQARIEEIQDEFPEAYEVLNGTPSASPTRLLNNSGELRDGLM</sequence>
<comment type="caution">
    <text evidence="2">The sequence shown here is derived from an EMBL/GenBank/DDBJ whole genome shotgun (WGS) entry which is preliminary data.</text>
</comment>
<organism evidence="2 3">
    <name type="scientific">Halogeometricum borinquense</name>
    <dbReference type="NCBI Taxonomy" id="60847"/>
    <lineage>
        <taxon>Archaea</taxon>
        <taxon>Methanobacteriati</taxon>
        <taxon>Methanobacteriota</taxon>
        <taxon>Stenosarchaea group</taxon>
        <taxon>Halobacteria</taxon>
        <taxon>Halobacteriales</taxon>
        <taxon>Haloferacaceae</taxon>
        <taxon>Halogeometricum</taxon>
    </lineage>
</organism>